<dbReference type="PANTHER" id="PTHR15830">
    <property type="entry name" value="TELOMERE LENGTH REGULATION PROTEIN TEL2 FAMILY MEMBER"/>
    <property type="match status" value="1"/>
</dbReference>
<dbReference type="GO" id="GO:0051879">
    <property type="term" value="F:Hsp90 protein binding"/>
    <property type="evidence" value="ECO:0007669"/>
    <property type="project" value="TreeGrafter"/>
</dbReference>
<evidence type="ECO:0000256" key="2">
    <source>
        <dbReference type="SAM" id="MobiDB-lite"/>
    </source>
</evidence>
<dbReference type="GO" id="GO:0051083">
    <property type="term" value="P:'de novo' cotranslational protein folding"/>
    <property type="evidence" value="ECO:0007669"/>
    <property type="project" value="TreeGrafter"/>
</dbReference>
<name>A0A409XE39_PSICY</name>
<dbReference type="GO" id="GO:0042162">
    <property type="term" value="F:telomeric DNA binding"/>
    <property type="evidence" value="ECO:0007669"/>
    <property type="project" value="TreeGrafter"/>
</dbReference>
<dbReference type="InterPro" id="IPR051970">
    <property type="entry name" value="TEL2_Regulation"/>
</dbReference>
<keyword evidence="5" id="KW-1185">Reference proteome</keyword>
<gene>
    <name evidence="4" type="ORF">CVT25_006431</name>
</gene>
<comment type="similarity">
    <text evidence="1">Belongs to the TEL2 family.</text>
</comment>
<dbReference type="InterPro" id="IPR019337">
    <property type="entry name" value="Telomere_length_regulation_dom"/>
</dbReference>
<feature type="compositionally biased region" description="Low complexity" evidence="2">
    <location>
        <begin position="653"/>
        <end position="669"/>
    </location>
</feature>
<evidence type="ECO:0000256" key="1">
    <source>
        <dbReference type="ARBA" id="ARBA00006133"/>
    </source>
</evidence>
<dbReference type="InterPro" id="IPR038528">
    <property type="entry name" value="TEL2_C_sf"/>
</dbReference>
<dbReference type="AlphaFoldDB" id="A0A409XE39"/>
<organism evidence="4 5">
    <name type="scientific">Psilocybe cyanescens</name>
    <dbReference type="NCBI Taxonomy" id="93625"/>
    <lineage>
        <taxon>Eukaryota</taxon>
        <taxon>Fungi</taxon>
        <taxon>Dikarya</taxon>
        <taxon>Basidiomycota</taxon>
        <taxon>Agaricomycotina</taxon>
        <taxon>Agaricomycetes</taxon>
        <taxon>Agaricomycetidae</taxon>
        <taxon>Agaricales</taxon>
        <taxon>Agaricineae</taxon>
        <taxon>Strophariaceae</taxon>
        <taxon>Psilocybe</taxon>
    </lineage>
</organism>
<sequence length="1164" mass="123741">MSFAASTSPKLQEKVQEKEKDARKQIQDLIEQLRGDASQGQEHPRIEDVATLLSVLAPPLDGVGLLPPRFRVYLGGAGVGAGASARTWTHFIPQIQRVLLTHVVPTWGEELLRLDQGDKANLKEKGKEKETEREGRGGLALIDQYFCPDGFVNGSEAAGEVARAAYATLVSAPSALEAGGYGSKMGHAQRYGYGVSMLARLAVEYPIDRLYKSVFLNGKGDGDGVLKGVGWEDCVRDVCKVPAVVANALAARESGGGMRWGGEVPDVLENAAYFDRMSMRCEELILFLSSSTSTSVEQESLTYLLTKLVNLGVFPPRPPVARSQPSFFQSALPAIRARLSSTSASAQQKYSAFWTALLQNIASSSSITLQSILASLFASLHVAVPPSSSPSPSQISPSTHIPALSEDTTTRARVTREAALLRALVGAPSPDNAPALWQIATSLVLSRDWPLAELHARVFVAWISGAASVVLDAFLNTVLDVWASPEHIKHSLLSRHRYMTSLLLLTISYFPSTSTSSPPPAIQNLVSSPAFIGAIGTCGMLAAEVVAHLCGRKLDFGGWDGQSENEGLGWCRVMRALLSARDVDVDVDADDEHRAADADAGVNEDEDMEDISAPGAAASTPAPITPTTPPTRAIFLPKSSTGYDSDDSLTGYASPPSAASSRASSPTPSELAEIEKDPTLNVGVKKVPRPVYLAQLGELLRAASGGAGGKTGPNDAHDADRVQMALDCAEGLIRRKMGYGTELDENAVNLVHAFLSLQDNFDLDGFSEKRQAALTALVACAPTKATPALIQEFFKNQYSTDQRFVALNALAMGARELADLPVPPTPSTSNPGRTAFPSKMLPGPLHRKYISAGDAGAGGTEVRGIADRNLLPRMVEQLATDALDEHREEAGRTAGSPALIRERRLRVQKPQLVSEIPSSASSSSSAPLNPFARSDFQPGTPKSKARSKFIDIAAEHFILPFISSFWAFLRDTQALEQRTAHLSGRARYRGAGTGLILNPLVLAQFVRTLAVLVHAARNAREWMALVAPEALEVAVTLGTRPVSSMDEDGVDDGDDDEAQSGGGKGGPAGANKEASLLTATLELALVVLDGALELDGGRVLGLEHTALILGLGEWAGKVFSGLERGLRVQGGGGAHEARLSRAAAGVLLKVNELTSKWSRSMIDL</sequence>
<accession>A0A409XE39</accession>
<feature type="region of interest" description="Disordered" evidence="2">
    <location>
        <begin position="593"/>
        <end position="676"/>
    </location>
</feature>
<evidence type="ECO:0000259" key="3">
    <source>
        <dbReference type="Pfam" id="PF10193"/>
    </source>
</evidence>
<feature type="compositionally biased region" description="Low complexity" evidence="2">
    <location>
        <begin position="613"/>
        <end position="622"/>
    </location>
</feature>
<dbReference type="EMBL" id="NHYD01001946">
    <property type="protein sequence ID" value="PPQ89059.1"/>
    <property type="molecule type" value="Genomic_DNA"/>
</dbReference>
<feature type="compositionally biased region" description="Acidic residues" evidence="2">
    <location>
        <begin position="1045"/>
        <end position="1058"/>
    </location>
</feature>
<feature type="compositionally biased region" description="Polar residues" evidence="2">
    <location>
        <begin position="1"/>
        <end position="10"/>
    </location>
</feature>
<evidence type="ECO:0000313" key="4">
    <source>
        <dbReference type="EMBL" id="PPQ89059.1"/>
    </source>
</evidence>
<dbReference type="InParanoid" id="A0A409XE39"/>
<feature type="region of interest" description="Disordered" evidence="2">
    <location>
        <begin position="1042"/>
        <end position="1071"/>
    </location>
</feature>
<feature type="region of interest" description="Disordered" evidence="2">
    <location>
        <begin position="911"/>
        <end position="941"/>
    </location>
</feature>
<feature type="domain" description="Telomere length regulation protein conserved" evidence="3">
    <location>
        <begin position="690"/>
        <end position="814"/>
    </location>
</feature>
<dbReference type="PANTHER" id="PTHR15830:SF10">
    <property type="entry name" value="TELOMERE LENGTH REGULATION PROTEIN TEL2 HOMOLOG"/>
    <property type="match status" value="1"/>
</dbReference>
<dbReference type="Pfam" id="PF10193">
    <property type="entry name" value="Telomere_reg-2"/>
    <property type="match status" value="1"/>
</dbReference>
<dbReference type="STRING" id="93625.A0A409XE39"/>
<proteinExistence type="inferred from homology"/>
<dbReference type="Gene3D" id="1.25.40.720">
    <property type="entry name" value="Telomere length regulation protein 2, C-terminal domain"/>
    <property type="match status" value="1"/>
</dbReference>
<dbReference type="Proteomes" id="UP000283269">
    <property type="component" value="Unassembled WGS sequence"/>
</dbReference>
<evidence type="ECO:0000313" key="5">
    <source>
        <dbReference type="Proteomes" id="UP000283269"/>
    </source>
</evidence>
<reference evidence="4 5" key="1">
    <citation type="journal article" date="2018" name="Evol. Lett.">
        <title>Horizontal gene cluster transfer increased hallucinogenic mushroom diversity.</title>
        <authorList>
            <person name="Reynolds H.T."/>
            <person name="Vijayakumar V."/>
            <person name="Gluck-Thaler E."/>
            <person name="Korotkin H.B."/>
            <person name="Matheny P.B."/>
            <person name="Slot J.C."/>
        </authorList>
    </citation>
    <scope>NUCLEOTIDE SEQUENCE [LARGE SCALE GENOMIC DNA]</scope>
    <source>
        <strain evidence="4 5">2631</strain>
    </source>
</reference>
<feature type="region of interest" description="Disordered" evidence="2">
    <location>
        <begin position="1"/>
        <end position="23"/>
    </location>
</feature>
<dbReference type="GO" id="GO:0005829">
    <property type="term" value="C:cytosol"/>
    <property type="evidence" value="ECO:0007669"/>
    <property type="project" value="TreeGrafter"/>
</dbReference>
<feature type="compositionally biased region" description="Basic and acidic residues" evidence="2">
    <location>
        <begin position="11"/>
        <end position="23"/>
    </location>
</feature>
<dbReference type="OrthoDB" id="10254187at2759"/>
<comment type="caution">
    <text evidence="4">The sequence shown here is derived from an EMBL/GenBank/DDBJ whole genome shotgun (WGS) entry which is preliminary data.</text>
</comment>
<protein>
    <recommendedName>
        <fullName evidence="3">Telomere length regulation protein conserved domain-containing protein</fullName>
    </recommendedName>
</protein>